<evidence type="ECO:0000313" key="2">
    <source>
        <dbReference type="EMBL" id="EIE23232.1"/>
    </source>
</evidence>
<dbReference type="PROSITE" id="PS51221">
    <property type="entry name" value="TTL"/>
    <property type="match status" value="1"/>
</dbReference>
<feature type="domain" description="Hemimethylated DNA-binding" evidence="1">
    <location>
        <begin position="284"/>
        <end position="384"/>
    </location>
</feature>
<reference evidence="2 3" key="1">
    <citation type="journal article" date="2012" name="Genome Biol.">
        <title>The genome of the polar eukaryotic microalga coccomyxa subellipsoidea reveals traits of cold adaptation.</title>
        <authorList>
            <person name="Blanc G."/>
            <person name="Agarkova I."/>
            <person name="Grimwood J."/>
            <person name="Kuo A."/>
            <person name="Brueggeman A."/>
            <person name="Dunigan D."/>
            <person name="Gurnon J."/>
            <person name="Ladunga I."/>
            <person name="Lindquist E."/>
            <person name="Lucas S."/>
            <person name="Pangilinan J."/>
            <person name="Proschold T."/>
            <person name="Salamov A."/>
            <person name="Schmutz J."/>
            <person name="Weeks D."/>
            <person name="Yamada T."/>
            <person name="Claverie J.M."/>
            <person name="Grigoriev I."/>
            <person name="Van Etten J."/>
            <person name="Lomsadze A."/>
            <person name="Borodovsky M."/>
        </authorList>
    </citation>
    <scope>NUCLEOTIDE SEQUENCE [LARGE SCALE GENOMIC DNA]</scope>
    <source>
        <strain evidence="2 3">C-169</strain>
    </source>
</reference>
<dbReference type="Gene3D" id="3.30.470.20">
    <property type="entry name" value="ATP-grasp fold, B domain"/>
    <property type="match status" value="1"/>
</dbReference>
<dbReference type="AlphaFoldDB" id="I0YXW3"/>
<name>I0YXW3_COCSC</name>
<dbReference type="InterPro" id="IPR011722">
    <property type="entry name" value="Hemimethylated_DNA-bd_dom"/>
</dbReference>
<evidence type="ECO:0000313" key="3">
    <source>
        <dbReference type="Proteomes" id="UP000007264"/>
    </source>
</evidence>
<dbReference type="PANTHER" id="PTHR47551">
    <property type="entry name" value="TUBULIN--TYROSINE LIGASE PBY1-RELATED"/>
    <property type="match status" value="1"/>
</dbReference>
<dbReference type="SUPFAM" id="SSF56059">
    <property type="entry name" value="Glutathione synthetase ATP-binding domain-like"/>
    <property type="match status" value="1"/>
</dbReference>
<comment type="caution">
    <text evidence="2">The sequence shown here is derived from an EMBL/GenBank/DDBJ whole genome shotgun (WGS) entry which is preliminary data.</text>
</comment>
<dbReference type="OrthoDB" id="202825at2759"/>
<dbReference type="InterPro" id="IPR004344">
    <property type="entry name" value="TTL/TTLL_fam"/>
</dbReference>
<dbReference type="eggNOG" id="KOG2157">
    <property type="taxonomic scope" value="Eukaryota"/>
</dbReference>
<dbReference type="RefSeq" id="XP_005647776.1">
    <property type="nucleotide sequence ID" value="XM_005647719.1"/>
</dbReference>
<dbReference type="Pfam" id="PF13369">
    <property type="entry name" value="Transglut_core2"/>
    <property type="match status" value="1"/>
</dbReference>
<proteinExistence type="predicted"/>
<dbReference type="GeneID" id="17041220"/>
<dbReference type="Gene3D" id="2.30.30.390">
    <property type="entry name" value="Hemimethylated DNA-binding domain"/>
    <property type="match status" value="1"/>
</dbReference>
<organism evidence="2 3">
    <name type="scientific">Coccomyxa subellipsoidea (strain C-169)</name>
    <name type="common">Green microalga</name>
    <dbReference type="NCBI Taxonomy" id="574566"/>
    <lineage>
        <taxon>Eukaryota</taxon>
        <taxon>Viridiplantae</taxon>
        <taxon>Chlorophyta</taxon>
        <taxon>core chlorophytes</taxon>
        <taxon>Trebouxiophyceae</taxon>
        <taxon>Trebouxiophyceae incertae sedis</taxon>
        <taxon>Coccomyxaceae</taxon>
        <taxon>Coccomyxa</taxon>
        <taxon>Coccomyxa subellipsoidea</taxon>
    </lineage>
</organism>
<dbReference type="STRING" id="574566.I0YXW3"/>
<dbReference type="KEGG" id="csl:COCSUDRAFT_63588"/>
<dbReference type="PANTHER" id="PTHR47551:SF1">
    <property type="entry name" value="TUBULIN--TYROSINE LIGASE PBY1-RELATED"/>
    <property type="match status" value="1"/>
</dbReference>
<dbReference type="GO" id="GO:0000932">
    <property type="term" value="C:P-body"/>
    <property type="evidence" value="ECO:0007669"/>
    <property type="project" value="TreeGrafter"/>
</dbReference>
<dbReference type="GO" id="GO:0003677">
    <property type="term" value="F:DNA binding"/>
    <property type="evidence" value="ECO:0007669"/>
    <property type="project" value="InterPro"/>
</dbReference>
<dbReference type="Pfam" id="PF03133">
    <property type="entry name" value="TTL"/>
    <property type="match status" value="2"/>
</dbReference>
<dbReference type="InterPro" id="IPR027746">
    <property type="entry name" value="TTL"/>
</dbReference>
<accession>I0YXW3</accession>
<dbReference type="SMART" id="SM00992">
    <property type="entry name" value="YccV-like"/>
    <property type="match status" value="1"/>
</dbReference>
<dbReference type="InterPro" id="IPR032698">
    <property type="entry name" value="SirB1_N"/>
</dbReference>
<dbReference type="Proteomes" id="UP000007264">
    <property type="component" value="Unassembled WGS sequence"/>
</dbReference>
<protein>
    <recommendedName>
        <fullName evidence="1">Hemimethylated DNA-binding domain-containing protein</fullName>
    </recommendedName>
</protein>
<dbReference type="Pfam" id="PF08755">
    <property type="entry name" value="YccV-like"/>
    <property type="match status" value="1"/>
</dbReference>
<sequence length="714" mass="80336">MQAKEVTGGLPALELLSQLLFGPPKTPHPELWQKNFAPEDPEDGLHIRGQRIQNAFPRRSPLRLDKLKLPEDGYGLGLQGESRDYYRASNSLLPCVLIDKRGIPISLAIVHAAVGRRAGLPIDCIGMPMHLINRMLLPGSDEERFIDVFRGGQLLTRQQVNAMMVALMDSVAPNLLQPLSRAELYMRMCVNLCHIYRVSGSSHEPDMLRSVLELLLACNEVIDYRRMHAAVCEEMGDYESVREDLEKMVPGASTTGQFAMSLVRREQEVASESNRQFRRPSNGSVLYRVGEIMEHRRYGYRGVIFGWDPTCTAGDEWIAQMNVDALPGGRHQPFYHVLVDIGSRPNQSTYVAQENIERFADMPMARMGSPSAINHPEAFARRPQWHVTLIDGAGEEGPCKASSSSTLHWGEYERIDWQLVHEGTHSTLTAFTMGRQQASCYCVRKGLIRKAHLAHNLKKWAAKHPDGAIARGVPETLIMEVDDVEYIDEALADVYEVRDMEDGSATWIAKPSITNQALGIFIFDRVSALREALQQADGMREWVLQRYIDRPLLINGRKFHIRAYVLCVGSLSVYVYSEALALFAGKDYDRQAKFFSHVFTSQRECLEAVSNELTFFTLPNCFELFGFDLMVDEDWHVWLLEANAEPDLQQTGERLKGVIAGLVEGTLDLVAGPLEASNSEAARNEAADRQGHWLKVYEKQMEGRGLGSSGMRMQ</sequence>
<evidence type="ECO:0000259" key="1">
    <source>
        <dbReference type="SMART" id="SM00992"/>
    </source>
</evidence>
<dbReference type="InterPro" id="IPR036623">
    <property type="entry name" value="Hemimethylated_DNA-bd_sf"/>
</dbReference>
<dbReference type="NCBIfam" id="TIGR02097">
    <property type="entry name" value="yccV"/>
    <property type="match status" value="1"/>
</dbReference>
<dbReference type="EMBL" id="AGSI01000008">
    <property type="protein sequence ID" value="EIE23232.1"/>
    <property type="molecule type" value="Genomic_DNA"/>
</dbReference>
<gene>
    <name evidence="2" type="ORF">COCSUDRAFT_63588</name>
</gene>
<keyword evidence="3" id="KW-1185">Reference proteome</keyword>
<dbReference type="SUPFAM" id="SSF141255">
    <property type="entry name" value="YccV-like"/>
    <property type="match status" value="1"/>
</dbReference>